<sequence length="43" mass="4446">MSCACCRVGIRPSPNNSESRISLTSISAGESSSSPTLSSSERL</sequence>
<dbReference type="EMBL" id="GBRH01182429">
    <property type="protein sequence ID" value="JAE15467.1"/>
    <property type="molecule type" value="Transcribed_RNA"/>
</dbReference>
<feature type="compositionally biased region" description="Low complexity" evidence="1">
    <location>
        <begin position="27"/>
        <end position="43"/>
    </location>
</feature>
<reference evidence="2" key="1">
    <citation type="submission" date="2014-09" db="EMBL/GenBank/DDBJ databases">
        <authorList>
            <person name="Magalhaes I.L.F."/>
            <person name="Oliveira U."/>
            <person name="Santos F.R."/>
            <person name="Vidigal T.H.D.A."/>
            <person name="Brescovit A.D."/>
            <person name="Santos A.J."/>
        </authorList>
    </citation>
    <scope>NUCLEOTIDE SEQUENCE</scope>
    <source>
        <tissue evidence="2">Shoot tissue taken approximately 20 cm above the soil surface</tissue>
    </source>
</reference>
<evidence type="ECO:0000256" key="1">
    <source>
        <dbReference type="SAM" id="MobiDB-lite"/>
    </source>
</evidence>
<feature type="compositionally biased region" description="Polar residues" evidence="1">
    <location>
        <begin position="13"/>
        <end position="26"/>
    </location>
</feature>
<protein>
    <submittedName>
        <fullName evidence="2">Uncharacterized protein</fullName>
    </submittedName>
</protein>
<evidence type="ECO:0000313" key="2">
    <source>
        <dbReference type="EMBL" id="JAE15467.1"/>
    </source>
</evidence>
<accession>A0A0A9QN98</accession>
<organism evidence="2">
    <name type="scientific">Arundo donax</name>
    <name type="common">Giant reed</name>
    <name type="synonym">Donax arundinaceus</name>
    <dbReference type="NCBI Taxonomy" id="35708"/>
    <lineage>
        <taxon>Eukaryota</taxon>
        <taxon>Viridiplantae</taxon>
        <taxon>Streptophyta</taxon>
        <taxon>Embryophyta</taxon>
        <taxon>Tracheophyta</taxon>
        <taxon>Spermatophyta</taxon>
        <taxon>Magnoliopsida</taxon>
        <taxon>Liliopsida</taxon>
        <taxon>Poales</taxon>
        <taxon>Poaceae</taxon>
        <taxon>PACMAD clade</taxon>
        <taxon>Arundinoideae</taxon>
        <taxon>Arundineae</taxon>
        <taxon>Arundo</taxon>
    </lineage>
</organism>
<reference evidence="2" key="2">
    <citation type="journal article" date="2015" name="Data Brief">
        <title>Shoot transcriptome of the giant reed, Arundo donax.</title>
        <authorList>
            <person name="Barrero R.A."/>
            <person name="Guerrero F.D."/>
            <person name="Moolhuijzen P."/>
            <person name="Goolsby J.A."/>
            <person name="Tidwell J."/>
            <person name="Bellgard S.E."/>
            <person name="Bellgard M.I."/>
        </authorList>
    </citation>
    <scope>NUCLEOTIDE SEQUENCE</scope>
    <source>
        <tissue evidence="2">Shoot tissue taken approximately 20 cm above the soil surface</tissue>
    </source>
</reference>
<proteinExistence type="predicted"/>
<feature type="region of interest" description="Disordered" evidence="1">
    <location>
        <begin position="13"/>
        <end position="43"/>
    </location>
</feature>
<dbReference type="AlphaFoldDB" id="A0A0A9QN98"/>
<name>A0A0A9QN98_ARUDO</name>